<evidence type="ECO:0000313" key="2">
    <source>
        <dbReference type="EMBL" id="OIW13582.1"/>
    </source>
</evidence>
<reference evidence="2 3" key="1">
    <citation type="journal article" date="2017" name="Plant Biotechnol. J.">
        <title>A comprehensive draft genome sequence for lupin (Lupinus angustifolius), an emerging health food: insights into plant-microbe interactions and legume evolution.</title>
        <authorList>
            <person name="Hane J.K."/>
            <person name="Ming Y."/>
            <person name="Kamphuis L.G."/>
            <person name="Nelson M.N."/>
            <person name="Garg G."/>
            <person name="Atkins C.A."/>
            <person name="Bayer P.E."/>
            <person name="Bravo A."/>
            <person name="Bringans S."/>
            <person name="Cannon S."/>
            <person name="Edwards D."/>
            <person name="Foley R."/>
            <person name="Gao L.L."/>
            <person name="Harrison M.J."/>
            <person name="Huang W."/>
            <person name="Hurgobin B."/>
            <person name="Li S."/>
            <person name="Liu C.W."/>
            <person name="McGrath A."/>
            <person name="Morahan G."/>
            <person name="Murray J."/>
            <person name="Weller J."/>
            <person name="Jian J."/>
            <person name="Singh K.B."/>
        </authorList>
    </citation>
    <scope>NUCLEOTIDE SEQUENCE [LARGE SCALE GENOMIC DNA]</scope>
    <source>
        <strain evidence="3">cv. Tanjil</strain>
        <tissue evidence="2">Whole plant</tissue>
    </source>
</reference>
<dbReference type="AlphaFoldDB" id="A0A1J7HL63"/>
<dbReference type="EMBL" id="CM007364">
    <property type="protein sequence ID" value="OIW13582.1"/>
    <property type="molecule type" value="Genomic_DNA"/>
</dbReference>
<protein>
    <recommendedName>
        <fullName evidence="4">Angiotensin-converting enzyme 2</fullName>
    </recommendedName>
</protein>
<evidence type="ECO:0000313" key="3">
    <source>
        <dbReference type="Proteomes" id="UP000188354"/>
    </source>
</evidence>
<proteinExistence type="predicted"/>
<dbReference type="Proteomes" id="UP000188354">
    <property type="component" value="Chromosome LG04"/>
</dbReference>
<organism evidence="2 3">
    <name type="scientific">Lupinus angustifolius</name>
    <name type="common">Narrow-leaved blue lupine</name>
    <dbReference type="NCBI Taxonomy" id="3871"/>
    <lineage>
        <taxon>Eukaryota</taxon>
        <taxon>Viridiplantae</taxon>
        <taxon>Streptophyta</taxon>
        <taxon>Embryophyta</taxon>
        <taxon>Tracheophyta</taxon>
        <taxon>Spermatophyta</taxon>
        <taxon>Magnoliopsida</taxon>
        <taxon>eudicotyledons</taxon>
        <taxon>Gunneridae</taxon>
        <taxon>Pentapetalae</taxon>
        <taxon>rosids</taxon>
        <taxon>fabids</taxon>
        <taxon>Fabales</taxon>
        <taxon>Fabaceae</taxon>
        <taxon>Papilionoideae</taxon>
        <taxon>50 kb inversion clade</taxon>
        <taxon>genistoids sensu lato</taxon>
        <taxon>core genistoids</taxon>
        <taxon>Genisteae</taxon>
        <taxon>Lupinus</taxon>
    </lineage>
</organism>
<evidence type="ECO:0000256" key="1">
    <source>
        <dbReference type="SAM" id="MobiDB-lite"/>
    </source>
</evidence>
<feature type="compositionally biased region" description="Basic residues" evidence="1">
    <location>
        <begin position="1"/>
        <end position="10"/>
    </location>
</feature>
<dbReference type="STRING" id="3871.A0A1J7HL63"/>
<name>A0A1J7HL63_LUPAN</name>
<dbReference type="PANTHER" id="PTHR31871:SF9">
    <property type="entry name" value="HELICASE WITH ZINC FINGER PROTEIN"/>
    <property type="match status" value="1"/>
</dbReference>
<sequence>MQSTKMKKLQKQSSTTQPSQSTQHPTTNAHLTYLSKRVHASTNDSKEVTWNDVAHVKILIETCLQMHMDRDETVNALLTHAKIEPEFTTIVWQALENDNIGFFKAYHLSLKLEKQVQVFNHLLMRMSNANNLLMTYPQLQQPSIAEATQSHLGSIVGDVSSSQEVFGVPEPINFHPIQPNFGNNMLMDDNALDMAHVIPRNGAMPMNPTPIASSDYFSFPASQISGLDTDASALDMPFKSNAESSAGPRFASDFDAGNSVLLDHNVWNSSLYDLTDMFNFGGEDDTSCVSYLKC</sequence>
<dbReference type="Pfam" id="PF09713">
    <property type="entry name" value="A_thal_3526"/>
    <property type="match status" value="1"/>
</dbReference>
<dbReference type="NCBIfam" id="TIGR01589">
    <property type="entry name" value="A_thal_3526"/>
    <property type="match status" value="1"/>
</dbReference>
<dbReference type="PANTHER" id="PTHR31871">
    <property type="entry name" value="OS02G0137100 PROTEIN"/>
    <property type="match status" value="1"/>
</dbReference>
<dbReference type="Gramene" id="OIW13582">
    <property type="protein sequence ID" value="OIW13582"/>
    <property type="gene ID" value="TanjilG_25681"/>
</dbReference>
<dbReference type="InterPro" id="IPR006476">
    <property type="entry name" value="CHP01589_pln"/>
</dbReference>
<evidence type="ECO:0008006" key="4">
    <source>
        <dbReference type="Google" id="ProtNLM"/>
    </source>
</evidence>
<accession>A0A1J7HL63</accession>
<feature type="compositionally biased region" description="Low complexity" evidence="1">
    <location>
        <begin position="11"/>
        <end position="27"/>
    </location>
</feature>
<keyword evidence="3" id="KW-1185">Reference proteome</keyword>
<gene>
    <name evidence="2" type="ORF">TanjilG_25681</name>
</gene>
<feature type="region of interest" description="Disordered" evidence="1">
    <location>
        <begin position="1"/>
        <end position="27"/>
    </location>
</feature>